<proteinExistence type="inferred from homology"/>
<dbReference type="GO" id="GO:0005524">
    <property type="term" value="F:ATP binding"/>
    <property type="evidence" value="ECO:0007669"/>
    <property type="project" value="UniProtKB-UniRule"/>
</dbReference>
<evidence type="ECO:0000256" key="5">
    <source>
        <dbReference type="ARBA" id="ARBA00024929"/>
    </source>
</evidence>
<comment type="catalytic activity">
    <reaction evidence="6 8">
        <text>2 cob(II)yrinate a,c diamide + reduced [electron-transfer flavoprotein] + 2 ATP = 2 adenosylcob(III)yrinate a,c-diamide + 2 triphosphate + oxidized [electron-transfer flavoprotein] + 3 H(+)</text>
        <dbReference type="Rhea" id="RHEA:11528"/>
        <dbReference type="Rhea" id="RHEA-COMP:10685"/>
        <dbReference type="Rhea" id="RHEA-COMP:10686"/>
        <dbReference type="ChEBI" id="CHEBI:15378"/>
        <dbReference type="ChEBI" id="CHEBI:18036"/>
        <dbReference type="ChEBI" id="CHEBI:30616"/>
        <dbReference type="ChEBI" id="CHEBI:57692"/>
        <dbReference type="ChEBI" id="CHEBI:58307"/>
        <dbReference type="ChEBI" id="CHEBI:58503"/>
        <dbReference type="ChEBI" id="CHEBI:58537"/>
        <dbReference type="EC" id="2.5.1.17"/>
    </reaction>
</comment>
<comment type="catalytic activity">
    <reaction evidence="7 8">
        <text>2 cob(II)alamin + reduced [electron-transfer flavoprotein] + 2 ATP = 2 adenosylcob(III)alamin + 2 triphosphate + oxidized [electron-transfer flavoprotein] + 3 H(+)</text>
        <dbReference type="Rhea" id="RHEA:28671"/>
        <dbReference type="Rhea" id="RHEA-COMP:10685"/>
        <dbReference type="Rhea" id="RHEA-COMP:10686"/>
        <dbReference type="ChEBI" id="CHEBI:15378"/>
        <dbReference type="ChEBI" id="CHEBI:16304"/>
        <dbReference type="ChEBI" id="CHEBI:18036"/>
        <dbReference type="ChEBI" id="CHEBI:18408"/>
        <dbReference type="ChEBI" id="CHEBI:30616"/>
        <dbReference type="ChEBI" id="CHEBI:57692"/>
        <dbReference type="ChEBI" id="CHEBI:58307"/>
        <dbReference type="EC" id="2.5.1.17"/>
    </reaction>
</comment>
<keyword evidence="12" id="KW-1185">Reference proteome</keyword>
<evidence type="ECO:0000256" key="3">
    <source>
        <dbReference type="ARBA" id="ARBA00012454"/>
    </source>
</evidence>
<evidence type="ECO:0000256" key="9">
    <source>
        <dbReference type="SAM" id="MobiDB-lite"/>
    </source>
</evidence>
<comment type="similarity">
    <text evidence="2 8">Belongs to the Cob(I)alamin adenosyltransferase family.</text>
</comment>
<keyword evidence="8 11" id="KW-0808">Transferase</keyword>
<evidence type="ECO:0000256" key="4">
    <source>
        <dbReference type="ARBA" id="ARBA00023244"/>
    </source>
</evidence>
<dbReference type="GO" id="GO:0005737">
    <property type="term" value="C:cytoplasm"/>
    <property type="evidence" value="ECO:0007669"/>
    <property type="project" value="UniProtKB-SubCell"/>
</dbReference>
<dbReference type="SUPFAM" id="SSF52540">
    <property type="entry name" value="P-loop containing nucleoside triphosphate hydrolases"/>
    <property type="match status" value="1"/>
</dbReference>
<evidence type="ECO:0000259" key="10">
    <source>
        <dbReference type="Pfam" id="PF12557"/>
    </source>
</evidence>
<protein>
    <recommendedName>
        <fullName evidence="3 8">Corrinoid adenosyltransferase</fullName>
        <ecNumber evidence="3 8">2.5.1.17</ecNumber>
    </recommendedName>
    <alternativeName>
        <fullName evidence="8">Cob(II)alamin adenosyltransferase</fullName>
    </alternativeName>
    <alternativeName>
        <fullName evidence="8">Cob(II)yrinic acid a,c-diamide adenosyltransferase</fullName>
    </alternativeName>
</protein>
<dbReference type="EMBL" id="CP022358">
    <property type="protein sequence ID" value="ASK68170.1"/>
    <property type="molecule type" value="Genomic_DNA"/>
</dbReference>
<dbReference type="KEGG" id="sbj:CF168_04385"/>
<dbReference type="Gene3D" id="3.40.50.300">
    <property type="entry name" value="P-loop containing nucleotide triphosphate hydrolases"/>
    <property type="match status" value="1"/>
</dbReference>
<evidence type="ECO:0000256" key="1">
    <source>
        <dbReference type="ARBA" id="ARBA00005121"/>
    </source>
</evidence>
<dbReference type="RefSeq" id="WP_011621641.1">
    <property type="nucleotide sequence ID" value="NZ_CP022358.1"/>
</dbReference>
<dbReference type="CDD" id="cd00561">
    <property type="entry name" value="CobA_ACA"/>
    <property type="match status" value="1"/>
</dbReference>
<dbReference type="InterPro" id="IPR027417">
    <property type="entry name" value="P-loop_NTPase"/>
</dbReference>
<sequence>MTAENEKQLDTEQAQIKAERHKARQQKVKAGVDAKIAAAQEEKGILLVLTGNGKGKSTSGFGTVARAVGHGKKAAVVQFIKGTWECGERNLLEGAGVAFHVMGTGFTWETQDREKDTAAALVAWDAAEALLQDESIDCVMLDELTYMVSYHYLDVERVLTALKNRPPMQHVIITGRACHRAIIELADTVSEVQPIKHAFEAGIKAQPGFDY</sequence>
<dbReference type="GO" id="GO:0006779">
    <property type="term" value="P:porphyrin-containing compound biosynthetic process"/>
    <property type="evidence" value="ECO:0007669"/>
    <property type="project" value="UniProtKB-UniRule"/>
</dbReference>
<dbReference type="InterPro" id="IPR025826">
    <property type="entry name" value="Co_AT_N_dom"/>
</dbReference>
<dbReference type="InterPro" id="IPR003724">
    <property type="entry name" value="CblAdoTrfase_CobA"/>
</dbReference>
<keyword evidence="8" id="KW-0963">Cytoplasm</keyword>
<comment type="function">
    <text evidence="5 8">Required for both de novo synthesis of the corrin ring for the assimilation of exogenous corrinoids. Participates in the adenosylation of a variety of incomplete and complete corrinoids.</text>
</comment>
<keyword evidence="8" id="KW-0067">ATP-binding</keyword>
<evidence type="ECO:0000256" key="8">
    <source>
        <dbReference type="PIRNR" id="PIRNR015617"/>
    </source>
</evidence>
<dbReference type="PANTHER" id="PTHR46638">
    <property type="entry name" value="CORRINOID ADENOSYLTRANSFERASE"/>
    <property type="match status" value="1"/>
</dbReference>
<reference evidence="11 12" key="1">
    <citation type="submission" date="2017-07" db="EMBL/GenBank/DDBJ databases">
        <title>Phenotypical and genomic characterization of a clinical isolate of Shewanella bicestrii sp. nov. producing an extended-spectrum beta-lactamase and a new oxacillinase variant.</title>
        <authorList>
            <person name="Jousset A.B."/>
            <person name="Bonnin R.A."/>
            <person name="Girlich D."/>
            <person name="Dabos L."/>
            <person name="Potron A."/>
            <person name="Dortet L."/>
            <person name="Glaser P."/>
            <person name="Naas T."/>
        </authorList>
    </citation>
    <scope>NUCLEOTIDE SEQUENCE [LARGE SCALE GENOMIC DNA]</scope>
    <source>
        <strain evidence="11 12">JAB-1</strain>
    </source>
</reference>
<dbReference type="Proteomes" id="UP000198367">
    <property type="component" value="Chromosome"/>
</dbReference>
<feature type="region of interest" description="Disordered" evidence="9">
    <location>
        <begin position="1"/>
        <end position="24"/>
    </location>
</feature>
<keyword evidence="4 8" id="KW-0627">Porphyrin biosynthesis</keyword>
<dbReference type="NCBIfam" id="NF004637">
    <property type="entry name" value="PRK05986.1"/>
    <property type="match status" value="1"/>
</dbReference>
<evidence type="ECO:0000256" key="6">
    <source>
        <dbReference type="ARBA" id="ARBA00048555"/>
    </source>
</evidence>
<evidence type="ECO:0000313" key="11">
    <source>
        <dbReference type="EMBL" id="ASK68170.1"/>
    </source>
</evidence>
<dbReference type="EC" id="2.5.1.17" evidence="3 8"/>
<comment type="subcellular location">
    <subcellularLocation>
        <location evidence="8">Cytoplasm</location>
    </subcellularLocation>
</comment>
<organism evidence="11 12">
    <name type="scientific">Shewanella bicestrii</name>
    <dbReference type="NCBI Taxonomy" id="2018305"/>
    <lineage>
        <taxon>Bacteria</taxon>
        <taxon>Pseudomonadati</taxon>
        <taxon>Pseudomonadota</taxon>
        <taxon>Gammaproteobacteria</taxon>
        <taxon>Alteromonadales</taxon>
        <taxon>Shewanellaceae</taxon>
        <taxon>Shewanella</taxon>
    </lineage>
</organism>
<dbReference type="GO" id="GO:0009236">
    <property type="term" value="P:cobalamin biosynthetic process"/>
    <property type="evidence" value="ECO:0007669"/>
    <property type="project" value="UniProtKB-UniRule"/>
</dbReference>
<accession>A0A220UJJ5</accession>
<name>A0A220UJJ5_9GAMM</name>
<gene>
    <name evidence="11" type="primary">cobO</name>
    <name evidence="11" type="ORF">CF168_04385</name>
</gene>
<dbReference type="PANTHER" id="PTHR46638:SF1">
    <property type="entry name" value="CORRINOID ADENOSYLTRANSFERASE"/>
    <property type="match status" value="1"/>
</dbReference>
<dbReference type="Pfam" id="PF12557">
    <property type="entry name" value="Co_AT_N"/>
    <property type="match status" value="1"/>
</dbReference>
<dbReference type="Pfam" id="PF02572">
    <property type="entry name" value="CobA_CobO_BtuR"/>
    <property type="match status" value="1"/>
</dbReference>
<keyword evidence="8" id="KW-0169">Cobalamin biosynthesis</keyword>
<dbReference type="AlphaFoldDB" id="A0A220UJJ5"/>
<evidence type="ECO:0000256" key="2">
    <source>
        <dbReference type="ARBA" id="ARBA00007487"/>
    </source>
</evidence>
<evidence type="ECO:0000256" key="7">
    <source>
        <dbReference type="ARBA" id="ARBA00048692"/>
    </source>
</evidence>
<dbReference type="PIRSF" id="PIRSF015617">
    <property type="entry name" value="Adensltrnsf_CobA"/>
    <property type="match status" value="1"/>
</dbReference>
<comment type="pathway">
    <text evidence="1 8">Cofactor biosynthesis; adenosylcobalamin biosynthesis; adenosylcobalamin from cob(II)yrinate a,c-diamide: step 2/7.</text>
</comment>
<feature type="compositionally biased region" description="Basic and acidic residues" evidence="9">
    <location>
        <begin position="1"/>
        <end position="10"/>
    </location>
</feature>
<evidence type="ECO:0000313" key="12">
    <source>
        <dbReference type="Proteomes" id="UP000198367"/>
    </source>
</evidence>
<dbReference type="UniPathway" id="UPA00148">
    <property type="reaction ID" value="UER00233"/>
</dbReference>
<dbReference type="NCBIfam" id="TIGR00708">
    <property type="entry name" value="cobA"/>
    <property type="match status" value="1"/>
</dbReference>
<dbReference type="GO" id="GO:0008817">
    <property type="term" value="F:corrinoid adenosyltransferase activity"/>
    <property type="evidence" value="ECO:0007669"/>
    <property type="project" value="UniProtKB-UniRule"/>
</dbReference>
<keyword evidence="8" id="KW-0547">Nucleotide-binding</keyword>
<feature type="domain" description="Cob(I)alamin adenosyltransferase N-terminal" evidence="10">
    <location>
        <begin position="17"/>
        <end position="36"/>
    </location>
</feature>